<dbReference type="SUPFAM" id="SSF103642">
    <property type="entry name" value="Sec-C motif"/>
    <property type="match status" value="1"/>
</dbReference>
<dbReference type="InterPro" id="IPR004027">
    <property type="entry name" value="SEC_C_motif"/>
</dbReference>
<gene>
    <name evidence="2" type="ORF">OIK42_10785</name>
</gene>
<comment type="caution">
    <text evidence="2">The sequence shown here is derived from an EMBL/GenBank/DDBJ whole genome shotgun (WGS) entry which is preliminary data.</text>
</comment>
<dbReference type="PANTHER" id="PTHR33747:SF1">
    <property type="entry name" value="ADENYLATE CYCLASE-ASSOCIATED CAP C-TERMINAL DOMAIN-CONTAINING PROTEIN"/>
    <property type="match status" value="1"/>
</dbReference>
<name>A0ABT5L5W6_9ALTE</name>
<organism evidence="2 3">
    <name type="scientific">Alteromonas gilva</name>
    <dbReference type="NCBI Taxonomy" id="2987522"/>
    <lineage>
        <taxon>Bacteria</taxon>
        <taxon>Pseudomonadati</taxon>
        <taxon>Pseudomonadota</taxon>
        <taxon>Gammaproteobacteria</taxon>
        <taxon>Alteromonadales</taxon>
        <taxon>Alteromonadaceae</taxon>
        <taxon>Alteromonas/Salinimonas group</taxon>
        <taxon>Alteromonas</taxon>
    </lineage>
</organism>
<dbReference type="Gene3D" id="3.10.450.50">
    <property type="match status" value="1"/>
</dbReference>
<keyword evidence="3" id="KW-1185">Reference proteome</keyword>
<dbReference type="RefSeq" id="WP_273640430.1">
    <property type="nucleotide sequence ID" value="NZ_JAQQXP010000001.1"/>
</dbReference>
<dbReference type="PANTHER" id="PTHR33747">
    <property type="entry name" value="UPF0225 PROTEIN SCO1677"/>
    <property type="match status" value="1"/>
</dbReference>
<dbReference type="SUPFAM" id="SSF54427">
    <property type="entry name" value="NTF2-like"/>
    <property type="match status" value="1"/>
</dbReference>
<dbReference type="InterPro" id="IPR048469">
    <property type="entry name" value="YchJ-like_M"/>
</dbReference>
<evidence type="ECO:0000313" key="3">
    <source>
        <dbReference type="Proteomes" id="UP001218788"/>
    </source>
</evidence>
<accession>A0ABT5L5W6</accession>
<evidence type="ECO:0000313" key="2">
    <source>
        <dbReference type="EMBL" id="MDC8831247.1"/>
    </source>
</evidence>
<sequence>MNCYCDSGLWFSSCCEPYISGQQNAPSPQALMRSRYSAYCIENWQYILHTYGERQRQSLSASDLQASAQNTRWQRLEIVATSDYATNSQNNLVEFKAYYLFEGKAHVLHETSRFEYQQDGWRYTTGVIHDDSGIIKLGRNDKCLCGSEKKYKQCCMRLQ</sequence>
<dbReference type="Pfam" id="PF17775">
    <property type="entry name" value="YchJ_M-like"/>
    <property type="match status" value="1"/>
</dbReference>
<dbReference type="Proteomes" id="UP001218788">
    <property type="component" value="Unassembled WGS sequence"/>
</dbReference>
<reference evidence="2 3" key="1">
    <citation type="submission" date="2022-10" db="EMBL/GenBank/DDBJ databases">
        <title>Alteromonas sp. chi3 Genome sequencing.</title>
        <authorList>
            <person name="Park S."/>
        </authorList>
    </citation>
    <scope>NUCLEOTIDE SEQUENCE [LARGE SCALE GENOMIC DNA]</scope>
    <source>
        <strain evidence="3">chi3</strain>
    </source>
</reference>
<protein>
    <submittedName>
        <fullName evidence="2">YchJ family metal-binding protein</fullName>
    </submittedName>
</protein>
<dbReference type="Pfam" id="PF02810">
    <property type="entry name" value="SEC-C"/>
    <property type="match status" value="1"/>
</dbReference>
<feature type="domain" description="YchJ-like middle NTF2-like" evidence="1">
    <location>
        <begin position="27"/>
        <end position="126"/>
    </location>
</feature>
<dbReference type="EMBL" id="JAQQXP010000001">
    <property type="protein sequence ID" value="MDC8831247.1"/>
    <property type="molecule type" value="Genomic_DNA"/>
</dbReference>
<proteinExistence type="predicted"/>
<evidence type="ECO:0000259" key="1">
    <source>
        <dbReference type="Pfam" id="PF17775"/>
    </source>
</evidence>
<dbReference type="InterPro" id="IPR032710">
    <property type="entry name" value="NTF2-like_dom_sf"/>
</dbReference>